<keyword evidence="6" id="KW-0665">Pyrimidine biosynthesis</keyword>
<comment type="similarity">
    <text evidence="3">Belongs to the metallo-dependent hydrolases superfamily. DHOase family. Class I DHOase subfamily.</text>
</comment>
<dbReference type="InterPro" id="IPR032466">
    <property type="entry name" value="Metal_Hydrolase"/>
</dbReference>
<reference evidence="8 9" key="1">
    <citation type="journal article" date="2017" name="BMC Genomics">
        <title>Comparative genomic and phylogenomic analyses of the Bifidobacteriaceae family.</title>
        <authorList>
            <person name="Lugli G.A."/>
            <person name="Milani C."/>
            <person name="Turroni F."/>
            <person name="Duranti S."/>
            <person name="Mancabelli L."/>
            <person name="Mangifesta M."/>
            <person name="Ferrario C."/>
            <person name="Modesto M."/>
            <person name="Mattarelli P."/>
            <person name="Jiri K."/>
            <person name="van Sinderen D."/>
            <person name="Ventura M."/>
        </authorList>
    </citation>
    <scope>NUCLEOTIDE SEQUENCE [LARGE SCALE GENOMIC DNA]</scope>
    <source>
        <strain evidence="8 9">DSM 24744</strain>
    </source>
</reference>
<dbReference type="CDD" id="cd01317">
    <property type="entry name" value="DHOase_IIa"/>
    <property type="match status" value="1"/>
</dbReference>
<dbReference type="InterPro" id="IPR004722">
    <property type="entry name" value="DHOase"/>
</dbReference>
<evidence type="ECO:0000256" key="2">
    <source>
        <dbReference type="ARBA" id="ARBA00002368"/>
    </source>
</evidence>
<evidence type="ECO:0000313" key="9">
    <source>
        <dbReference type="Proteomes" id="UP000216454"/>
    </source>
</evidence>
<evidence type="ECO:0000313" key="8">
    <source>
        <dbReference type="EMBL" id="OZG49516.1"/>
    </source>
</evidence>
<dbReference type="GO" id="GO:0006145">
    <property type="term" value="P:purine nucleobase catabolic process"/>
    <property type="evidence" value="ECO:0007669"/>
    <property type="project" value="TreeGrafter"/>
</dbReference>
<comment type="caution">
    <text evidence="8">The sequence shown here is derived from an EMBL/GenBank/DDBJ whole genome shotgun (WGS) entry which is preliminary data.</text>
</comment>
<proteinExistence type="inferred from homology"/>
<comment type="function">
    <text evidence="2">Catalyzes the reversible cyclization of carbamoyl aspartate to dihydroorotate.</text>
</comment>
<dbReference type="GO" id="GO:0004038">
    <property type="term" value="F:allantoinase activity"/>
    <property type="evidence" value="ECO:0007669"/>
    <property type="project" value="TreeGrafter"/>
</dbReference>
<evidence type="ECO:0000259" key="7">
    <source>
        <dbReference type="Pfam" id="PF01979"/>
    </source>
</evidence>
<comment type="cofactor">
    <cofactor evidence="1">
        <name>Zn(2+)</name>
        <dbReference type="ChEBI" id="CHEBI:29105"/>
    </cofactor>
</comment>
<dbReference type="PROSITE" id="PS00483">
    <property type="entry name" value="DIHYDROOROTASE_2"/>
    <property type="match status" value="1"/>
</dbReference>
<protein>
    <submittedName>
        <fullName evidence="8">Dihydroorotase</fullName>
    </submittedName>
</protein>
<dbReference type="GO" id="GO:0004151">
    <property type="term" value="F:dihydroorotase activity"/>
    <property type="evidence" value="ECO:0007669"/>
    <property type="project" value="InterPro"/>
</dbReference>
<dbReference type="InterPro" id="IPR002195">
    <property type="entry name" value="Dihydroorotase_CS"/>
</dbReference>
<dbReference type="InterPro" id="IPR050138">
    <property type="entry name" value="DHOase/Allantoinase_Hydrolase"/>
</dbReference>
<dbReference type="Pfam" id="PF01979">
    <property type="entry name" value="Amidohydro_1"/>
    <property type="match status" value="1"/>
</dbReference>
<dbReference type="InterPro" id="IPR006680">
    <property type="entry name" value="Amidohydro-rel"/>
</dbReference>
<dbReference type="AlphaFoldDB" id="A0A261ES74"/>
<evidence type="ECO:0000256" key="5">
    <source>
        <dbReference type="ARBA" id="ARBA00022801"/>
    </source>
</evidence>
<dbReference type="SUPFAM" id="SSF51556">
    <property type="entry name" value="Metallo-dependent hydrolases"/>
    <property type="match status" value="1"/>
</dbReference>
<evidence type="ECO:0000256" key="6">
    <source>
        <dbReference type="ARBA" id="ARBA00022975"/>
    </source>
</evidence>
<dbReference type="OrthoDB" id="9803027at2"/>
<keyword evidence="4" id="KW-0479">Metal-binding</keyword>
<dbReference type="PANTHER" id="PTHR43668">
    <property type="entry name" value="ALLANTOINASE"/>
    <property type="match status" value="1"/>
</dbReference>
<dbReference type="GO" id="GO:0005737">
    <property type="term" value="C:cytoplasm"/>
    <property type="evidence" value="ECO:0007669"/>
    <property type="project" value="TreeGrafter"/>
</dbReference>
<keyword evidence="5" id="KW-0378">Hydrolase</keyword>
<organism evidence="8 9">
    <name type="scientific">Pseudoscardovia suis</name>
    <dbReference type="NCBI Taxonomy" id="987063"/>
    <lineage>
        <taxon>Bacteria</taxon>
        <taxon>Bacillati</taxon>
        <taxon>Actinomycetota</taxon>
        <taxon>Actinomycetes</taxon>
        <taxon>Bifidobacteriales</taxon>
        <taxon>Bifidobacteriaceae</taxon>
        <taxon>Pseudoscardovia</taxon>
    </lineage>
</organism>
<dbReference type="GO" id="GO:0046872">
    <property type="term" value="F:metal ion binding"/>
    <property type="evidence" value="ECO:0007669"/>
    <property type="project" value="UniProtKB-KW"/>
</dbReference>
<gene>
    <name evidence="8" type="ORF">PSSU_1340</name>
</gene>
<feature type="domain" description="Amidohydrolase-related" evidence="7">
    <location>
        <begin position="67"/>
        <end position="405"/>
    </location>
</feature>
<evidence type="ECO:0000256" key="3">
    <source>
        <dbReference type="ARBA" id="ARBA00010286"/>
    </source>
</evidence>
<evidence type="ECO:0000256" key="4">
    <source>
        <dbReference type="ARBA" id="ARBA00022723"/>
    </source>
</evidence>
<dbReference type="PROSITE" id="PS00482">
    <property type="entry name" value="DIHYDROOROTASE_1"/>
    <property type="match status" value="1"/>
</dbReference>
<dbReference type="SUPFAM" id="SSF51338">
    <property type="entry name" value="Composite domain of metallo-dependent hydrolases"/>
    <property type="match status" value="1"/>
</dbReference>
<dbReference type="Gene3D" id="3.20.20.140">
    <property type="entry name" value="Metal-dependent hydrolases"/>
    <property type="match status" value="1"/>
</dbReference>
<evidence type="ECO:0000256" key="1">
    <source>
        <dbReference type="ARBA" id="ARBA00001947"/>
    </source>
</evidence>
<name>A0A261ES74_9BIFI</name>
<dbReference type="EMBL" id="MWWQ01000014">
    <property type="protein sequence ID" value="OZG49516.1"/>
    <property type="molecule type" value="Genomic_DNA"/>
</dbReference>
<dbReference type="RefSeq" id="WP_094691656.1">
    <property type="nucleotide sequence ID" value="NZ_MWWQ01000014.1"/>
</dbReference>
<accession>A0A261ES74</accession>
<dbReference type="GO" id="GO:0006221">
    <property type="term" value="P:pyrimidine nucleotide biosynthetic process"/>
    <property type="evidence" value="ECO:0007669"/>
    <property type="project" value="UniProtKB-KW"/>
</dbReference>
<dbReference type="InterPro" id="IPR011059">
    <property type="entry name" value="Metal-dep_hydrolase_composite"/>
</dbReference>
<sequence>MSAAAQGPRTVLLHNVTLWSGWRRKDSALPVAVDVIAPLAESAIAERPLAAGEPGGAPVRVDCTGMMLVPGFADPHVHFRDPGQTHKETMVTGCAAAVSGGYTSVLIMPNTVPALDGARIDPADPRAQQLHGYDSALDYLEHYEQANGVTLPVRYALCAAASRDREGGQPSRIEDWRHALATVGTPGFAHPVVAVSDDGAAVPDALLDDVARMCLEAGVPFIDHCEHHDSGIMNEGATSRRLGVPGIAEQTETTIIARDIDLARRTGCHVHLQHVSCAASFDLIRRAKDEGLPVTCETAPHYLALDDTAVERMDTMAKMNPPLRSEANKFATRKAVADGTVDLIATDHAPHTLREKSEGLLKAPNGIIGLETAYGVCRDVLVAGGYISDDRLITLMGVNPSIVMGNAVSSLSASDLSQPQGPGAAPVLDLTRLAAGADTSSAFHYLRDGKAYAAGAESPANQRDYTLVDMHREWTVDPGAFHSKARNTPFAGMRLAGRPVATLVGGRIVFTRI</sequence>
<dbReference type="Proteomes" id="UP000216454">
    <property type="component" value="Unassembled WGS sequence"/>
</dbReference>
<dbReference type="Gene3D" id="2.30.40.10">
    <property type="entry name" value="Urease, subunit C, domain 1"/>
    <property type="match status" value="1"/>
</dbReference>
<keyword evidence="9" id="KW-1185">Reference proteome</keyword>
<dbReference type="PANTHER" id="PTHR43668:SF2">
    <property type="entry name" value="ALLANTOINASE"/>
    <property type="match status" value="1"/>
</dbReference>